<dbReference type="AlphaFoldDB" id="A0A6J4L4J3"/>
<accession>A0A6J4L4J3</accession>
<sequence>MPIVAADVAFRLSGGAANTSPAASLGGAMSTAGGGIIPDATLNAIWDNVSGSEHSAGDVEYRCIYVQNNHATLTAEAVAFFFDAEGGSADTAVDGGADAAAAGTAAQVVANEQTAPTSVTFSRPTTRAAGISLGNIGPASYKAVWLRRTVLAGTTAFNGDSVGFRVALDTAA</sequence>
<proteinExistence type="predicted"/>
<organism evidence="1">
    <name type="scientific">uncultured Gemmatimonadota bacterium</name>
    <dbReference type="NCBI Taxonomy" id="203437"/>
    <lineage>
        <taxon>Bacteria</taxon>
        <taxon>Pseudomonadati</taxon>
        <taxon>Gemmatimonadota</taxon>
        <taxon>environmental samples</taxon>
    </lineage>
</organism>
<reference evidence="1" key="1">
    <citation type="submission" date="2020-02" db="EMBL/GenBank/DDBJ databases">
        <authorList>
            <person name="Meier V. D."/>
        </authorList>
    </citation>
    <scope>NUCLEOTIDE SEQUENCE</scope>
    <source>
        <strain evidence="1">AVDCRST_MAG68</strain>
    </source>
</reference>
<protein>
    <submittedName>
        <fullName evidence="1">Uncharacterized protein</fullName>
    </submittedName>
</protein>
<evidence type="ECO:0000313" key="1">
    <source>
        <dbReference type="EMBL" id="CAA9322687.1"/>
    </source>
</evidence>
<gene>
    <name evidence="1" type="ORF">AVDCRST_MAG68-2060</name>
</gene>
<name>A0A6J4L4J3_9BACT</name>
<dbReference type="EMBL" id="CADCTW010000097">
    <property type="protein sequence ID" value="CAA9322687.1"/>
    <property type="molecule type" value="Genomic_DNA"/>
</dbReference>